<evidence type="ECO:0000313" key="2">
    <source>
        <dbReference type="Proteomes" id="UP000693970"/>
    </source>
</evidence>
<keyword evidence="2" id="KW-1185">Reference proteome</keyword>
<reference evidence="1" key="1">
    <citation type="journal article" date="2021" name="Sci. Rep.">
        <title>Diploid genomic architecture of Nitzschia inconspicua, an elite biomass production diatom.</title>
        <authorList>
            <person name="Oliver A."/>
            <person name="Podell S."/>
            <person name="Pinowska A."/>
            <person name="Traller J.C."/>
            <person name="Smith S.R."/>
            <person name="McClure R."/>
            <person name="Beliaev A."/>
            <person name="Bohutskyi P."/>
            <person name="Hill E.A."/>
            <person name="Rabines A."/>
            <person name="Zheng H."/>
            <person name="Allen L.Z."/>
            <person name="Kuo A."/>
            <person name="Grigoriev I.V."/>
            <person name="Allen A.E."/>
            <person name="Hazlebeck D."/>
            <person name="Allen E.E."/>
        </authorList>
    </citation>
    <scope>NUCLEOTIDE SEQUENCE</scope>
    <source>
        <strain evidence="1">Hildebrandi</strain>
    </source>
</reference>
<gene>
    <name evidence="1" type="ORF">IV203_021376</name>
</gene>
<evidence type="ECO:0000313" key="1">
    <source>
        <dbReference type="EMBL" id="KAG7343431.1"/>
    </source>
</evidence>
<dbReference type="EMBL" id="JAGRRH010000024">
    <property type="protein sequence ID" value="KAG7343431.1"/>
    <property type="molecule type" value="Genomic_DNA"/>
</dbReference>
<protein>
    <submittedName>
        <fullName evidence="1">Endoplasmic reticulum oxidoreductin</fullName>
    </submittedName>
</protein>
<proteinExistence type="predicted"/>
<dbReference type="PANTHER" id="PTHR12613:SF0">
    <property type="entry name" value="ERO1-LIKE PROTEIN"/>
    <property type="match status" value="1"/>
</dbReference>
<dbReference type="Pfam" id="PF04137">
    <property type="entry name" value="ERO1"/>
    <property type="match status" value="1"/>
</dbReference>
<sequence length="384" mass="42943">MKRINAEIVHPLLKRVVETPFFAHFKIDLCSDCELWTDAPLCVLRDCGVCECDEPPAWANTVEWMPSITGPDADCAYLDDQVVTTVDHHVLDEWPSSSGLLSFLNDDSKVETESNHAISDTAVVVDLRLNPERYTGYNGPSAEKVWNAIHSENCFQQENATDGGCSLTSDQRVYNRILSGLHSSISLHIAHSYCLEMDPNKIAECKSWGPHVSIALERVLNHKDRMENLYVAFAVLLRAVQKVGIAITSAVPTEDDFFAESLKEWKDHLLPQLQNMVNTCPLMFEETSLSLDGEGLGNLNRLELQRRFRHLQQIMQCVGCDRCKLWGTLQTLGIGTALRVLLAENSTNEIVKLSRQEAVALVHTLERFSSALVYATELATSQEG</sequence>
<name>A0A9K3KHF1_9STRA</name>
<dbReference type="PIRSF" id="PIRSF017205">
    <property type="entry name" value="ERO1"/>
    <property type="match status" value="1"/>
</dbReference>
<dbReference type="GO" id="GO:0071949">
    <property type="term" value="F:FAD binding"/>
    <property type="evidence" value="ECO:0007669"/>
    <property type="project" value="InterPro"/>
</dbReference>
<dbReference type="GO" id="GO:0034975">
    <property type="term" value="P:protein folding in endoplasmic reticulum"/>
    <property type="evidence" value="ECO:0007669"/>
    <property type="project" value="InterPro"/>
</dbReference>
<dbReference type="AlphaFoldDB" id="A0A9K3KHF1"/>
<comment type="caution">
    <text evidence="1">The sequence shown here is derived from an EMBL/GenBank/DDBJ whole genome shotgun (WGS) entry which is preliminary data.</text>
</comment>
<dbReference type="InterPro" id="IPR007266">
    <property type="entry name" value="Ero1"/>
</dbReference>
<reference evidence="1" key="2">
    <citation type="submission" date="2021-04" db="EMBL/GenBank/DDBJ databases">
        <authorList>
            <person name="Podell S."/>
        </authorList>
    </citation>
    <scope>NUCLEOTIDE SEQUENCE</scope>
    <source>
        <strain evidence="1">Hildebrandi</strain>
    </source>
</reference>
<dbReference type="PANTHER" id="PTHR12613">
    <property type="entry name" value="ERO1-RELATED"/>
    <property type="match status" value="1"/>
</dbReference>
<organism evidence="1 2">
    <name type="scientific">Nitzschia inconspicua</name>
    <dbReference type="NCBI Taxonomy" id="303405"/>
    <lineage>
        <taxon>Eukaryota</taxon>
        <taxon>Sar</taxon>
        <taxon>Stramenopiles</taxon>
        <taxon>Ochrophyta</taxon>
        <taxon>Bacillariophyta</taxon>
        <taxon>Bacillariophyceae</taxon>
        <taxon>Bacillariophycidae</taxon>
        <taxon>Bacillariales</taxon>
        <taxon>Bacillariaceae</taxon>
        <taxon>Nitzschia</taxon>
    </lineage>
</organism>
<accession>A0A9K3KHF1</accession>
<dbReference type="GO" id="GO:0016972">
    <property type="term" value="F:thiol oxidase activity"/>
    <property type="evidence" value="ECO:0007669"/>
    <property type="project" value="InterPro"/>
</dbReference>
<dbReference type="GO" id="GO:0005789">
    <property type="term" value="C:endoplasmic reticulum membrane"/>
    <property type="evidence" value="ECO:0007669"/>
    <property type="project" value="TreeGrafter"/>
</dbReference>
<dbReference type="Proteomes" id="UP000693970">
    <property type="component" value="Unassembled WGS sequence"/>
</dbReference>
<dbReference type="OrthoDB" id="269384at2759"/>
<dbReference type="GO" id="GO:0015035">
    <property type="term" value="F:protein-disulfide reductase activity"/>
    <property type="evidence" value="ECO:0007669"/>
    <property type="project" value="InterPro"/>
</dbReference>